<dbReference type="Proteomes" id="UP001177898">
    <property type="component" value="Unassembled WGS sequence"/>
</dbReference>
<dbReference type="PROSITE" id="PS51756">
    <property type="entry name" value="LXG"/>
    <property type="match status" value="1"/>
</dbReference>
<evidence type="ECO:0000313" key="4">
    <source>
        <dbReference type="Proteomes" id="UP001177898"/>
    </source>
</evidence>
<reference evidence="3" key="1">
    <citation type="submission" date="2023-08" db="EMBL/GenBank/DDBJ databases">
        <title>Functional annotation and safety assessment of Bacillus stercoris.</title>
        <authorList>
            <person name="Pandit N.T."/>
            <person name="Ahir S.V."/>
            <person name="Chauhan D.A."/>
            <person name="Bose A."/>
            <person name="Dunlap C."/>
            <person name="Doshi J.A."/>
        </authorList>
    </citation>
    <scope>NUCLEOTIDE SEQUENCE</scope>
    <source>
        <strain evidence="3">ZBMF30</strain>
    </source>
</reference>
<dbReference type="RefSeq" id="WP_306646130.1">
    <property type="nucleotide sequence ID" value="NZ_JAVCYS010000005.1"/>
</dbReference>
<name>A0ABU0V7S3_9BACI</name>
<dbReference type="InterPro" id="IPR051768">
    <property type="entry name" value="Bact_secretion_toxin"/>
</dbReference>
<sequence>MKVFEAKTLLSEADKRAKEYKELRSQMVNLKKAFKAVADLDDSEFSGKGADNIKAFYQDHAGVADNWIDLLDMKIAFLTSISGTLEDASLSDAYIEESFLEHELANAYTKSKSIMFEQKKAMKDILNDIDDILPLDLFSTENFIDELADAENQRKKTVNKVGSVDEALVSEYAQSEPNEQFIKKDFQKLEESTGKGKNATPIHYNAKAYRESDIHKKKGDIEKQTEAYLKIKKDEAKEREIKELKKKLADRVTDPDEYLEIAKEVGYENLTPEQLEFVSFLEQRKAFMDNGKEVLRIIGDGAKGAIVGVYDLAKDTGEGAIQFGWNIGWTIDNLNKDPQKVLDTVLEYDYQAAFQSMVDTLKDNWDTKMIHGDAYTRLHYVTYLGGSLLLLKGGKSSVSTGSKDLAKVGKTASDTIKKGGKSVKQFVKSPVNRYTPALEGILQDAEKTINVKNTPLLKSIAEDKKESVLTKSVNPNGNRGTNGITKKTVKHVYHGEINRKNKAVGYHHESMMSGSRIIPGTEEVPDINGVYRAKVEVKGVKKVAKSSFFPKEWDRVKVYNTISEAYKNKKQIRDNKYIGKTSSGIDVEMYLNKDGSIATAYPLYKKPKE</sequence>
<gene>
    <name evidence="3" type="ORF">RAQ16_11630</name>
</gene>
<keyword evidence="4" id="KW-1185">Reference proteome</keyword>
<feature type="domain" description="LXG" evidence="2">
    <location>
        <begin position="1"/>
        <end position="235"/>
    </location>
</feature>
<proteinExistence type="inferred from homology"/>
<dbReference type="Pfam" id="PF14436">
    <property type="entry name" value="EndoU_bacteria"/>
    <property type="match status" value="1"/>
</dbReference>
<dbReference type="PANTHER" id="PTHR34976">
    <property type="entry name" value="RIBONUCLEASE YQCG-RELATED"/>
    <property type="match status" value="1"/>
</dbReference>
<comment type="caution">
    <text evidence="3">The sequence shown here is derived from an EMBL/GenBank/DDBJ whole genome shotgun (WGS) entry which is preliminary data.</text>
</comment>
<evidence type="ECO:0000259" key="2">
    <source>
        <dbReference type="PROSITE" id="PS51756"/>
    </source>
</evidence>
<dbReference type="InterPro" id="IPR006829">
    <property type="entry name" value="LXG_dom"/>
</dbReference>
<dbReference type="Pfam" id="PF04740">
    <property type="entry name" value="LXG"/>
    <property type="match status" value="1"/>
</dbReference>
<accession>A0ABU0V7S3</accession>
<dbReference type="PANTHER" id="PTHR34976:SF2">
    <property type="entry name" value="TYPE VII SECRETION SYSTEM PROTEIN ESSD"/>
    <property type="match status" value="1"/>
</dbReference>
<evidence type="ECO:0000313" key="3">
    <source>
        <dbReference type="EMBL" id="MDQ1852987.1"/>
    </source>
</evidence>
<organism evidence="3 4">
    <name type="scientific">Bacillus stercoris</name>
    <dbReference type="NCBI Taxonomy" id="2054641"/>
    <lineage>
        <taxon>Bacteria</taxon>
        <taxon>Bacillati</taxon>
        <taxon>Bacillota</taxon>
        <taxon>Bacilli</taxon>
        <taxon>Bacillales</taxon>
        <taxon>Bacillaceae</taxon>
        <taxon>Bacillus</taxon>
    </lineage>
</organism>
<evidence type="ECO:0000256" key="1">
    <source>
        <dbReference type="ARBA" id="ARBA00034117"/>
    </source>
</evidence>
<dbReference type="InterPro" id="IPR029501">
    <property type="entry name" value="EndoU_bac"/>
</dbReference>
<dbReference type="EMBL" id="JAVCYS010000005">
    <property type="protein sequence ID" value="MDQ1852987.1"/>
    <property type="molecule type" value="Genomic_DNA"/>
</dbReference>
<comment type="similarity">
    <text evidence="1">In the N-terminal section; belongs to the LXG family.</text>
</comment>
<protein>
    <submittedName>
        <fullName evidence="3">T7SS effector LXG polymorphic toxin</fullName>
    </submittedName>
</protein>